<protein>
    <submittedName>
        <fullName evidence="1">Uncharacterized protein</fullName>
    </submittedName>
</protein>
<evidence type="ECO:0000313" key="1">
    <source>
        <dbReference type="EMBL" id="MBK8891953.1"/>
    </source>
</evidence>
<dbReference type="EMBL" id="JADKBR010000020">
    <property type="protein sequence ID" value="MBK8891953.1"/>
    <property type="molecule type" value="Genomic_DNA"/>
</dbReference>
<evidence type="ECO:0000313" key="2">
    <source>
        <dbReference type="Proteomes" id="UP000808146"/>
    </source>
</evidence>
<dbReference type="SUPFAM" id="SSF56784">
    <property type="entry name" value="HAD-like"/>
    <property type="match status" value="1"/>
</dbReference>
<dbReference type="InterPro" id="IPR023198">
    <property type="entry name" value="PGP-like_dom2"/>
</dbReference>
<dbReference type="Proteomes" id="UP000808146">
    <property type="component" value="Unassembled WGS sequence"/>
</dbReference>
<reference evidence="1" key="1">
    <citation type="submission" date="2020-10" db="EMBL/GenBank/DDBJ databases">
        <title>Connecting structure to function with the recovery of over 1000 high-quality activated sludge metagenome-assembled genomes encoding full-length rRNA genes using long-read sequencing.</title>
        <authorList>
            <person name="Singleton C.M."/>
            <person name="Petriglieri F."/>
            <person name="Kristensen J.M."/>
            <person name="Kirkegaard R.H."/>
            <person name="Michaelsen T.Y."/>
            <person name="Andersen M.H."/>
            <person name="Karst S.M."/>
            <person name="Dueholm M.S."/>
            <person name="Nielsen P.H."/>
            <person name="Albertsen M."/>
        </authorList>
    </citation>
    <scope>NUCLEOTIDE SEQUENCE</scope>
    <source>
        <strain evidence="1">OdNE_18-Q3-R46-58_BAT3C.305</strain>
    </source>
</reference>
<comment type="caution">
    <text evidence="1">The sequence shown here is derived from an EMBL/GenBank/DDBJ whole genome shotgun (WGS) entry which is preliminary data.</text>
</comment>
<name>A0A9D7LTI1_9RHOO</name>
<accession>A0A9D7LTI1</accession>
<organism evidence="1 2">
    <name type="scientific">Candidatus Dechloromonas phosphorivorans</name>
    <dbReference type="NCBI Taxonomy" id="2899244"/>
    <lineage>
        <taxon>Bacteria</taxon>
        <taxon>Pseudomonadati</taxon>
        <taxon>Pseudomonadota</taxon>
        <taxon>Betaproteobacteria</taxon>
        <taxon>Rhodocyclales</taxon>
        <taxon>Azonexaceae</taxon>
        <taxon>Dechloromonas</taxon>
    </lineage>
</organism>
<dbReference type="AlphaFoldDB" id="A0A9D7LTI1"/>
<dbReference type="Gene3D" id="1.10.150.240">
    <property type="entry name" value="Putative phosphatase, domain 2"/>
    <property type="match status" value="1"/>
</dbReference>
<dbReference type="InterPro" id="IPR036412">
    <property type="entry name" value="HAD-like_sf"/>
</dbReference>
<gene>
    <name evidence="1" type="ORF">IPN75_17020</name>
</gene>
<sequence length="85" mass="9736">MWTLLDSAGAIVQAIQAACRHWLSPAERRDQARHVIGLGLADDSYAAPDLPPERYEAMVDRYRFHYLGADHRLVLFAESRKCWPI</sequence>
<proteinExistence type="predicted"/>